<dbReference type="SUPFAM" id="SSF56219">
    <property type="entry name" value="DNase I-like"/>
    <property type="match status" value="1"/>
</dbReference>
<evidence type="ECO:0000313" key="2">
    <source>
        <dbReference type="Proteomes" id="UP001159428"/>
    </source>
</evidence>
<evidence type="ECO:0008006" key="3">
    <source>
        <dbReference type="Google" id="ProtNLM"/>
    </source>
</evidence>
<organism evidence="1 2">
    <name type="scientific">Pocillopora meandrina</name>
    <dbReference type="NCBI Taxonomy" id="46732"/>
    <lineage>
        <taxon>Eukaryota</taxon>
        <taxon>Metazoa</taxon>
        <taxon>Cnidaria</taxon>
        <taxon>Anthozoa</taxon>
        <taxon>Hexacorallia</taxon>
        <taxon>Scleractinia</taxon>
        <taxon>Astrocoeniina</taxon>
        <taxon>Pocilloporidae</taxon>
        <taxon>Pocillopora</taxon>
    </lineage>
</organism>
<dbReference type="InterPro" id="IPR036691">
    <property type="entry name" value="Endo/exonu/phosph_ase_sf"/>
</dbReference>
<dbReference type="EMBL" id="CALNXJ010000023">
    <property type="protein sequence ID" value="CAH3128103.1"/>
    <property type="molecule type" value="Genomic_DNA"/>
</dbReference>
<keyword evidence="2" id="KW-1185">Reference proteome</keyword>
<gene>
    <name evidence="1" type="ORF">PMEA_00013289</name>
</gene>
<name>A0AAU9WVW2_9CNID</name>
<protein>
    <recommendedName>
        <fullName evidence="3">Endonuclease/exonuclease/phosphatase domain-containing protein</fullName>
    </recommendedName>
</protein>
<dbReference type="Proteomes" id="UP001159428">
    <property type="component" value="Unassembled WGS sequence"/>
</dbReference>
<dbReference type="PANTHER" id="PTHR47510:SF3">
    <property type="entry name" value="ENDO_EXONUCLEASE_PHOSPHATASE DOMAIN-CONTAINING PROTEIN"/>
    <property type="match status" value="1"/>
</dbReference>
<proteinExistence type="predicted"/>
<dbReference type="PANTHER" id="PTHR47510">
    <property type="entry name" value="REVERSE TRANSCRIPTASE DOMAIN-CONTAINING PROTEIN"/>
    <property type="match status" value="1"/>
</dbReference>
<accession>A0AAU9WVW2</accession>
<sequence length="142" mass="16290">SLWLHLRPTRLPRGFSCIIATVIYHPPKSDDRSFREHLFQSLTLMESKYPNCGILVTGDFNRLDIGCLLKHFRLKQIVKEHTRKDATLDLILTNMHDHYSPPQPFAPLGLSDHNVVVATPLHGKRINNTKKTITKRDLRASS</sequence>
<evidence type="ECO:0000313" key="1">
    <source>
        <dbReference type="EMBL" id="CAH3128103.1"/>
    </source>
</evidence>
<dbReference type="AlphaFoldDB" id="A0AAU9WVW2"/>
<reference evidence="1 2" key="1">
    <citation type="submission" date="2022-05" db="EMBL/GenBank/DDBJ databases">
        <authorList>
            <consortium name="Genoscope - CEA"/>
            <person name="William W."/>
        </authorList>
    </citation>
    <scope>NUCLEOTIDE SEQUENCE [LARGE SCALE GENOMIC DNA]</scope>
</reference>
<feature type="non-terminal residue" evidence="1">
    <location>
        <position position="142"/>
    </location>
</feature>
<feature type="non-terminal residue" evidence="1">
    <location>
        <position position="1"/>
    </location>
</feature>
<comment type="caution">
    <text evidence="1">The sequence shown here is derived from an EMBL/GenBank/DDBJ whole genome shotgun (WGS) entry which is preliminary data.</text>
</comment>